<dbReference type="Pfam" id="PF13747">
    <property type="entry name" value="DUF4164"/>
    <property type="match status" value="1"/>
</dbReference>
<evidence type="ECO:0000313" key="3">
    <source>
        <dbReference type="Proteomes" id="UP001321492"/>
    </source>
</evidence>
<reference evidence="2 3" key="1">
    <citation type="submission" date="2023-05" db="EMBL/GenBank/DDBJ databases">
        <title>Chelatococcus sp. nov., a moderately thermophilic bacterium isolated from hot spring microbial mat.</title>
        <authorList>
            <person name="Hu C.-J."/>
            <person name="Li W.-J."/>
        </authorList>
    </citation>
    <scope>NUCLEOTIDE SEQUENCE [LARGE SCALE GENOMIC DNA]</scope>
    <source>
        <strain evidence="2 3">SYSU G07232</strain>
    </source>
</reference>
<proteinExistence type="predicted"/>
<name>A0ABT7AFW6_9HYPH</name>
<dbReference type="RefSeq" id="WP_283740248.1">
    <property type="nucleotide sequence ID" value="NZ_JASJEV010000004.1"/>
</dbReference>
<dbReference type="Proteomes" id="UP001321492">
    <property type="component" value="Unassembled WGS sequence"/>
</dbReference>
<evidence type="ECO:0000256" key="1">
    <source>
        <dbReference type="SAM" id="Coils"/>
    </source>
</evidence>
<sequence length="92" mass="9969">MTLEDALKRLDAAIGSLERAANRRLEVERRRGDLETELALMQDDRSRLAVELDGTLARLGRLEAAADDVGQRVERAMGAVRGILARAGQAAG</sequence>
<dbReference type="SUPFAM" id="SSF57997">
    <property type="entry name" value="Tropomyosin"/>
    <property type="match status" value="1"/>
</dbReference>
<accession>A0ABT7AFW6</accession>
<protein>
    <submittedName>
        <fullName evidence="2">DUF4164 domain-containing protein</fullName>
    </submittedName>
</protein>
<comment type="caution">
    <text evidence="2">The sequence shown here is derived from an EMBL/GenBank/DDBJ whole genome shotgun (WGS) entry which is preliminary data.</text>
</comment>
<dbReference type="EMBL" id="JASJEV010000004">
    <property type="protein sequence ID" value="MDJ1158254.1"/>
    <property type="molecule type" value="Genomic_DNA"/>
</dbReference>
<feature type="coiled-coil region" evidence="1">
    <location>
        <begin position="3"/>
        <end position="37"/>
    </location>
</feature>
<keyword evidence="1" id="KW-0175">Coiled coil</keyword>
<keyword evidence="3" id="KW-1185">Reference proteome</keyword>
<gene>
    <name evidence="2" type="ORF">QNA08_08420</name>
</gene>
<evidence type="ECO:0000313" key="2">
    <source>
        <dbReference type="EMBL" id="MDJ1158254.1"/>
    </source>
</evidence>
<organism evidence="2 3">
    <name type="scientific">Chelatococcus albus</name>
    <dbReference type="NCBI Taxonomy" id="3047466"/>
    <lineage>
        <taxon>Bacteria</taxon>
        <taxon>Pseudomonadati</taxon>
        <taxon>Pseudomonadota</taxon>
        <taxon>Alphaproteobacteria</taxon>
        <taxon>Hyphomicrobiales</taxon>
        <taxon>Chelatococcaceae</taxon>
        <taxon>Chelatococcus</taxon>
    </lineage>
</organism>
<dbReference type="InterPro" id="IPR025310">
    <property type="entry name" value="DUF4164"/>
</dbReference>